<sequence length="65" mass="7464">MQNLIKKFVTVIYYDVNTLQLKHHVGEFPVQEQGRVVIPKSFKIDKSIVAVCEGENIPLELEYSS</sequence>
<keyword evidence="2" id="KW-1185">Reference proteome</keyword>
<evidence type="ECO:0000313" key="2">
    <source>
        <dbReference type="Proteomes" id="UP001248581"/>
    </source>
</evidence>
<gene>
    <name evidence="1" type="ORF">RI845_15175</name>
</gene>
<reference evidence="2" key="1">
    <citation type="submission" date="2023-09" db="EMBL/GenBank/DDBJ databases">
        <authorList>
            <person name="Li S."/>
            <person name="Li X."/>
            <person name="Zhang C."/>
            <person name="Zhao Z."/>
        </authorList>
    </citation>
    <scope>NUCLEOTIDE SEQUENCE [LARGE SCALE GENOMIC DNA]</scope>
    <source>
        <strain evidence="2">SQ345</strain>
    </source>
</reference>
<protein>
    <submittedName>
        <fullName evidence="1">TIGR02922 family protein</fullName>
    </submittedName>
</protein>
<proteinExistence type="predicted"/>
<dbReference type="NCBIfam" id="TIGR02922">
    <property type="entry name" value="TIGR02922 family protein"/>
    <property type="match status" value="1"/>
</dbReference>
<name>A0ABY9TGG6_9GAMM</name>
<evidence type="ECO:0000313" key="1">
    <source>
        <dbReference type="EMBL" id="WNC67857.1"/>
    </source>
</evidence>
<dbReference type="InterPro" id="IPR014271">
    <property type="entry name" value="CHP02922"/>
</dbReference>
<accession>A0ABY9TGG6</accession>
<organism evidence="1 2">
    <name type="scientific">Thalassotalea nanhaiensis</name>
    <dbReference type="NCBI Taxonomy" id="3065648"/>
    <lineage>
        <taxon>Bacteria</taxon>
        <taxon>Pseudomonadati</taxon>
        <taxon>Pseudomonadota</taxon>
        <taxon>Gammaproteobacteria</taxon>
        <taxon>Alteromonadales</taxon>
        <taxon>Colwelliaceae</taxon>
        <taxon>Thalassotalea</taxon>
    </lineage>
</organism>
<dbReference type="Proteomes" id="UP001248581">
    <property type="component" value="Chromosome"/>
</dbReference>
<dbReference type="EMBL" id="CP134146">
    <property type="protein sequence ID" value="WNC67857.1"/>
    <property type="molecule type" value="Genomic_DNA"/>
</dbReference>
<dbReference type="Pfam" id="PF09558">
    <property type="entry name" value="DUF2375"/>
    <property type="match status" value="1"/>
</dbReference>
<dbReference type="RefSeq" id="WP_348387016.1">
    <property type="nucleotide sequence ID" value="NZ_CP134146.1"/>
</dbReference>